<dbReference type="Proteomes" id="UP001060085">
    <property type="component" value="Linkage Group LG04"/>
</dbReference>
<sequence>MRARRRKIRMIGAKKRRNSSRSTHEYEHRQVSKSRSGCSDIGCGHFTDYHAGRLDRGRGHFTDYHAGHSGRGRRAHPDDHPRASDRGHGDCTDQHRSAHPDSHCRVAPVVEEDQRPPRHPRTIQPSYSISHGIHDSTLILLFDHYVASSIWKGKEHHILACETHKLKTSLWKAPKNNHALSIVVQAPLFQLRDVYGIAVDHGLNKEENGNWIIQQTELDRESVEKNLEKCNMDFRKLKTAVEKLQRPEDIARCYFVNVLGNTLFVDRAGS</sequence>
<protein>
    <submittedName>
        <fullName evidence="1">Uncharacterized protein</fullName>
    </submittedName>
</protein>
<name>A0ACC0B5J1_CATRO</name>
<reference evidence="2" key="1">
    <citation type="journal article" date="2023" name="Nat. Plants">
        <title>Single-cell RNA sequencing provides a high-resolution roadmap for understanding the multicellular compartmentation of specialized metabolism.</title>
        <authorList>
            <person name="Sun S."/>
            <person name="Shen X."/>
            <person name="Li Y."/>
            <person name="Li Y."/>
            <person name="Wang S."/>
            <person name="Li R."/>
            <person name="Zhang H."/>
            <person name="Shen G."/>
            <person name="Guo B."/>
            <person name="Wei J."/>
            <person name="Xu J."/>
            <person name="St-Pierre B."/>
            <person name="Chen S."/>
            <person name="Sun C."/>
        </authorList>
    </citation>
    <scope>NUCLEOTIDE SEQUENCE [LARGE SCALE GENOMIC DNA]</scope>
</reference>
<proteinExistence type="predicted"/>
<accession>A0ACC0B5J1</accession>
<evidence type="ECO:0000313" key="1">
    <source>
        <dbReference type="EMBL" id="KAI5667925.1"/>
    </source>
</evidence>
<keyword evidence="2" id="KW-1185">Reference proteome</keyword>
<evidence type="ECO:0000313" key="2">
    <source>
        <dbReference type="Proteomes" id="UP001060085"/>
    </source>
</evidence>
<comment type="caution">
    <text evidence="1">The sequence shown here is derived from an EMBL/GenBank/DDBJ whole genome shotgun (WGS) entry which is preliminary data.</text>
</comment>
<dbReference type="EMBL" id="CM044704">
    <property type="protein sequence ID" value="KAI5667925.1"/>
    <property type="molecule type" value="Genomic_DNA"/>
</dbReference>
<organism evidence="1 2">
    <name type="scientific">Catharanthus roseus</name>
    <name type="common">Madagascar periwinkle</name>
    <name type="synonym">Vinca rosea</name>
    <dbReference type="NCBI Taxonomy" id="4058"/>
    <lineage>
        <taxon>Eukaryota</taxon>
        <taxon>Viridiplantae</taxon>
        <taxon>Streptophyta</taxon>
        <taxon>Embryophyta</taxon>
        <taxon>Tracheophyta</taxon>
        <taxon>Spermatophyta</taxon>
        <taxon>Magnoliopsida</taxon>
        <taxon>eudicotyledons</taxon>
        <taxon>Gunneridae</taxon>
        <taxon>Pentapetalae</taxon>
        <taxon>asterids</taxon>
        <taxon>lamiids</taxon>
        <taxon>Gentianales</taxon>
        <taxon>Apocynaceae</taxon>
        <taxon>Rauvolfioideae</taxon>
        <taxon>Vinceae</taxon>
        <taxon>Catharanthinae</taxon>
        <taxon>Catharanthus</taxon>
    </lineage>
</organism>
<gene>
    <name evidence="1" type="ORF">M9H77_17778</name>
</gene>